<dbReference type="GO" id="GO:0003677">
    <property type="term" value="F:DNA binding"/>
    <property type="evidence" value="ECO:0007669"/>
    <property type="project" value="UniProtKB-KW"/>
</dbReference>
<proteinExistence type="evidence at transcript level"/>
<accession>Q1PE18</accession>
<name>Q1PE18_ARATH</name>
<reference evidence="1" key="1">
    <citation type="submission" date="2006-03" db="EMBL/GenBank/DDBJ databases">
        <authorList>
            <person name="Underwood B.A."/>
            <person name="Xiao Y."/>
            <person name="Moskal W."/>
            <person name="Monaghan E."/>
            <person name="Wang W."/>
            <person name="Redman J."/>
            <person name="Wu H.C."/>
            <person name="Utterback T."/>
            <person name="Town C.D."/>
        </authorList>
    </citation>
    <scope>NUCLEOTIDE SEQUENCE</scope>
</reference>
<protein>
    <submittedName>
        <fullName evidence="1">DNA-binding protein-like protein</fullName>
    </submittedName>
</protein>
<dbReference type="AlphaFoldDB" id="Q1PE18"/>
<dbReference type="EMBL" id="DQ446900">
    <property type="protein sequence ID" value="ABE66115.1"/>
    <property type="molecule type" value="mRNA"/>
</dbReference>
<gene>
    <name evidence="1" type="ordered locus">At4g35900</name>
</gene>
<evidence type="ECO:0000313" key="1">
    <source>
        <dbReference type="EMBL" id="ABE66115.1"/>
    </source>
</evidence>
<keyword evidence="1" id="KW-0238">DNA-binding</keyword>
<sequence length="35" mass="4017">MPSTPLSRLWFHPVLLVRKEAKIPMKVQGIEDISV</sequence>
<organism evidence="1">
    <name type="scientific">Arabidopsis thaliana</name>
    <name type="common">Mouse-ear cress</name>
    <dbReference type="NCBI Taxonomy" id="3702"/>
    <lineage>
        <taxon>Eukaryota</taxon>
        <taxon>Viridiplantae</taxon>
        <taxon>Streptophyta</taxon>
        <taxon>Embryophyta</taxon>
        <taxon>Tracheophyta</taxon>
        <taxon>Spermatophyta</taxon>
        <taxon>Magnoliopsida</taxon>
        <taxon>eudicotyledons</taxon>
        <taxon>Gunneridae</taxon>
        <taxon>Pentapetalae</taxon>
        <taxon>rosids</taxon>
        <taxon>malvids</taxon>
        <taxon>Brassicales</taxon>
        <taxon>Brassicaceae</taxon>
        <taxon>Camelineae</taxon>
        <taxon>Arabidopsis</taxon>
    </lineage>
</organism>